<evidence type="ECO:0000259" key="16">
    <source>
        <dbReference type="PROSITE" id="PS50894"/>
    </source>
</evidence>
<dbReference type="PANTHER" id="PTHR43395:SF10">
    <property type="entry name" value="CHEMOTAXIS PROTEIN CHEA"/>
    <property type="match status" value="1"/>
</dbReference>
<dbReference type="SMART" id="SM00073">
    <property type="entry name" value="HPT"/>
    <property type="match status" value="1"/>
</dbReference>
<evidence type="ECO:0000256" key="1">
    <source>
        <dbReference type="ARBA" id="ARBA00000085"/>
    </source>
</evidence>
<dbReference type="PROSITE" id="PS50894">
    <property type="entry name" value="HPT"/>
    <property type="match status" value="1"/>
</dbReference>
<feature type="modified residue" description="Phosphohistidine" evidence="12">
    <location>
        <position position="44"/>
    </location>
</feature>
<dbReference type="CDD" id="cd16916">
    <property type="entry name" value="HATPase_CheA-like"/>
    <property type="match status" value="1"/>
</dbReference>
<dbReference type="Proteomes" id="UP000295673">
    <property type="component" value="Unassembled WGS sequence"/>
</dbReference>
<evidence type="ECO:0000256" key="6">
    <source>
        <dbReference type="ARBA" id="ARBA00022679"/>
    </source>
</evidence>
<evidence type="ECO:0000256" key="8">
    <source>
        <dbReference type="ARBA" id="ARBA00022777"/>
    </source>
</evidence>
<evidence type="ECO:0000256" key="5">
    <source>
        <dbReference type="ARBA" id="ARBA00022553"/>
    </source>
</evidence>
<dbReference type="Gene3D" id="3.30.565.10">
    <property type="entry name" value="Histidine kinase-like ATPase, C-terminal domain"/>
    <property type="match status" value="1"/>
</dbReference>
<dbReference type="Pfam" id="PF01627">
    <property type="entry name" value="Hpt"/>
    <property type="match status" value="1"/>
</dbReference>
<dbReference type="PROSITE" id="PS50109">
    <property type="entry name" value="HIS_KIN"/>
    <property type="match status" value="1"/>
</dbReference>
<comment type="caution">
    <text evidence="17">The sequence shown here is derived from an EMBL/GenBank/DDBJ whole genome shotgun (WGS) entry which is preliminary data.</text>
</comment>
<dbReference type="GO" id="GO:0005524">
    <property type="term" value="F:ATP binding"/>
    <property type="evidence" value="ECO:0007669"/>
    <property type="project" value="UniProtKB-KW"/>
</dbReference>
<evidence type="ECO:0000259" key="15">
    <source>
        <dbReference type="PROSITE" id="PS50851"/>
    </source>
</evidence>
<keyword evidence="6" id="KW-0808">Transferase</keyword>
<dbReference type="InterPro" id="IPR008207">
    <property type="entry name" value="Sig_transdc_His_kin_Hpt_dom"/>
</dbReference>
<dbReference type="SUPFAM" id="SSF55874">
    <property type="entry name" value="ATPase domain of HSP90 chaperone/DNA topoisomerase II/histidine kinase"/>
    <property type="match status" value="1"/>
</dbReference>
<comment type="function">
    <text evidence="11">Involved in the transmission of sensory signals from the chemoreceptors to the flagellar motors. CheA is autophosphorylated; it can transfer its phosphate group to either CheB or CheY.</text>
</comment>
<dbReference type="OrthoDB" id="9803176at2"/>
<comment type="catalytic activity">
    <reaction evidence="1">
        <text>ATP + protein L-histidine = ADP + protein N-phospho-L-histidine.</text>
        <dbReference type="EC" id="2.7.13.3"/>
    </reaction>
</comment>
<dbReference type="CDD" id="cd00731">
    <property type="entry name" value="CheA_reg"/>
    <property type="match status" value="1"/>
</dbReference>
<evidence type="ECO:0000256" key="3">
    <source>
        <dbReference type="ARBA" id="ARBA00021495"/>
    </source>
</evidence>
<evidence type="ECO:0000256" key="7">
    <source>
        <dbReference type="ARBA" id="ARBA00022741"/>
    </source>
</evidence>
<dbReference type="SMART" id="SM00387">
    <property type="entry name" value="HATPase_c"/>
    <property type="match status" value="1"/>
</dbReference>
<dbReference type="Pfam" id="PF01584">
    <property type="entry name" value="CheW"/>
    <property type="match status" value="1"/>
</dbReference>
<dbReference type="SMART" id="SM00260">
    <property type="entry name" value="CheW"/>
    <property type="match status" value="1"/>
</dbReference>
<dbReference type="EC" id="2.7.13.3" evidence="2"/>
<dbReference type="Gene3D" id="1.20.120.160">
    <property type="entry name" value="HPT domain"/>
    <property type="match status" value="1"/>
</dbReference>
<feature type="compositionally biased region" description="Low complexity" evidence="13">
    <location>
        <begin position="307"/>
        <end position="326"/>
    </location>
</feature>
<feature type="region of interest" description="Disordered" evidence="13">
    <location>
        <begin position="307"/>
        <end position="333"/>
    </location>
</feature>
<dbReference type="InterPro" id="IPR005467">
    <property type="entry name" value="His_kinase_dom"/>
</dbReference>
<dbReference type="InterPro" id="IPR036061">
    <property type="entry name" value="CheW-like_dom_sf"/>
</dbReference>
<dbReference type="PRINTS" id="PR00344">
    <property type="entry name" value="BCTRLSENSOR"/>
</dbReference>
<evidence type="ECO:0000256" key="13">
    <source>
        <dbReference type="SAM" id="MobiDB-lite"/>
    </source>
</evidence>
<keyword evidence="18" id="KW-1185">Reference proteome</keyword>
<dbReference type="Pfam" id="PF02518">
    <property type="entry name" value="HATPase_c"/>
    <property type="match status" value="1"/>
</dbReference>
<dbReference type="InterPro" id="IPR051315">
    <property type="entry name" value="Bact_Chemotaxis_CheA"/>
</dbReference>
<keyword evidence="8 17" id="KW-0418">Kinase</keyword>
<dbReference type="PROSITE" id="PS50851">
    <property type="entry name" value="CHEW"/>
    <property type="match status" value="1"/>
</dbReference>
<dbReference type="RefSeq" id="WP_132858386.1">
    <property type="nucleotide sequence ID" value="NZ_SMGR01000001.1"/>
</dbReference>
<name>A0A4R1NTE0_9RHOB</name>
<evidence type="ECO:0000256" key="10">
    <source>
        <dbReference type="ARBA" id="ARBA00023012"/>
    </source>
</evidence>
<dbReference type="SUPFAM" id="SSF47226">
    <property type="entry name" value="Histidine-containing phosphotransfer domain, HPT domain"/>
    <property type="match status" value="1"/>
</dbReference>
<keyword evidence="4" id="KW-0145">Chemotaxis</keyword>
<dbReference type="GO" id="GO:0000155">
    <property type="term" value="F:phosphorelay sensor kinase activity"/>
    <property type="evidence" value="ECO:0007669"/>
    <property type="project" value="InterPro"/>
</dbReference>
<dbReference type="AlphaFoldDB" id="A0A4R1NTE0"/>
<evidence type="ECO:0000256" key="2">
    <source>
        <dbReference type="ARBA" id="ARBA00012438"/>
    </source>
</evidence>
<dbReference type="GO" id="GO:0006935">
    <property type="term" value="P:chemotaxis"/>
    <property type="evidence" value="ECO:0007669"/>
    <property type="project" value="UniProtKB-KW"/>
</dbReference>
<organism evidence="17 18">
    <name type="scientific">Shimia isoporae</name>
    <dbReference type="NCBI Taxonomy" id="647720"/>
    <lineage>
        <taxon>Bacteria</taxon>
        <taxon>Pseudomonadati</taxon>
        <taxon>Pseudomonadota</taxon>
        <taxon>Alphaproteobacteria</taxon>
        <taxon>Rhodobacterales</taxon>
        <taxon>Roseobacteraceae</taxon>
    </lineage>
</organism>
<feature type="domain" description="Histidine kinase" evidence="14">
    <location>
        <begin position="446"/>
        <end position="582"/>
    </location>
</feature>
<evidence type="ECO:0000313" key="18">
    <source>
        <dbReference type="Proteomes" id="UP000295673"/>
    </source>
</evidence>
<proteinExistence type="predicted"/>
<dbReference type="InterPro" id="IPR036890">
    <property type="entry name" value="HATPase_C_sf"/>
</dbReference>
<gene>
    <name evidence="17" type="ORF">BXY66_0276</name>
</gene>
<dbReference type="SUPFAM" id="SSF47384">
    <property type="entry name" value="Homodimeric domain of signal transducing histidine kinase"/>
    <property type="match status" value="1"/>
</dbReference>
<dbReference type="InterPro" id="IPR036097">
    <property type="entry name" value="HisK_dim/P_sf"/>
</dbReference>
<accession>A0A4R1NTE0</accession>
<dbReference type="SUPFAM" id="SSF50341">
    <property type="entry name" value="CheW-like"/>
    <property type="match status" value="1"/>
</dbReference>
<keyword evidence="5 12" id="KW-0597">Phosphoprotein</keyword>
<feature type="domain" description="HPt" evidence="16">
    <location>
        <begin position="1"/>
        <end position="101"/>
    </location>
</feature>
<dbReference type="CDD" id="cd00088">
    <property type="entry name" value="HPT"/>
    <property type="match status" value="1"/>
</dbReference>
<evidence type="ECO:0000313" key="17">
    <source>
        <dbReference type="EMBL" id="TCL08242.1"/>
    </source>
</evidence>
<keyword evidence="9" id="KW-0067">ATP-binding</keyword>
<dbReference type="InterPro" id="IPR004358">
    <property type="entry name" value="Sig_transdc_His_kin-like_C"/>
</dbReference>
<sequence length="735" mass="78231">MSDLRDMFFEECDDLMEVLSTGLDDLQNGNGDAETINAMFRSVHSIKGGGGAFGLDRLINFAHAFENVLEDLRSEKIEADPGLIALMFSSFDHLSDLVDAARDEVDIPEDAGASILADLHQVSAPEGGAGGEEAAEVDSADFVPLTLDIGGDDDTLAPLPDLDFDLGGAAEDSNGTLAYVIEFSADPGLYARGHDPALLFRALADLGELTVNADTSEVLPLNEVGESFAGLKWTLELIPAESTTEDDVREVFEFVESQCVLDVSTTFVEGEAPAGLPDLPDLDAPAELPPLEDIAAPEAAPAPIAEAPAPVAKPSTKPAEAKPAAAKKSEPRNSTIRVDLDRVDRLINLVGELVISEAMLRQSMNELPVSANSSVSEAIGQLKTLSGVLQESVMAIRAQPVRGLFQRMSRIVRESSRTAGKDARMLVIGDSTEVDKTVTERLVEPLTHMIRNSVDHGLETAEDRVKAGKPAQGTIKLEAAHRSGRVVISLSDDGAGINREKVRRIAEERGLVRPEDDLTDSDVDNLLFRPGFSTADAVSELSGRGVGLDVVRSEIQALGGRINLQSEPGKGTLMTISLPLTLAVMEGMLVTIEGESLVVPTVALRETLQPGQANVHDFCEGDRGLSMNGEILPIVDLGEALGFRRPLENLENQALLLIEGESGRRSALAVDTIIEQREVVIKGLEQNYQSIPGIAAATILGNGKIALIVDTDQMIPAAGKSQLSLLKGQEHAEVA</sequence>
<evidence type="ECO:0000256" key="9">
    <source>
        <dbReference type="ARBA" id="ARBA00022840"/>
    </source>
</evidence>
<dbReference type="InterPro" id="IPR004105">
    <property type="entry name" value="CheA-like_dim"/>
</dbReference>
<protein>
    <recommendedName>
        <fullName evidence="3">Chemotaxis protein CheA</fullName>
        <ecNumber evidence="2">2.7.13.3</ecNumber>
    </recommendedName>
</protein>
<feature type="domain" description="CheW-like" evidence="15">
    <location>
        <begin position="584"/>
        <end position="720"/>
    </location>
</feature>
<dbReference type="Gene3D" id="1.10.287.560">
    <property type="entry name" value="Histidine kinase CheA-like, homodimeric domain"/>
    <property type="match status" value="1"/>
</dbReference>
<dbReference type="FunFam" id="2.30.30.40:FF:000048">
    <property type="entry name" value="Chemotaxis protein CheA, putative"/>
    <property type="match status" value="1"/>
</dbReference>
<dbReference type="PANTHER" id="PTHR43395">
    <property type="entry name" value="SENSOR HISTIDINE KINASE CHEA"/>
    <property type="match status" value="1"/>
</dbReference>
<dbReference type="Pfam" id="PF02895">
    <property type="entry name" value="H-kinase_dim"/>
    <property type="match status" value="1"/>
</dbReference>
<evidence type="ECO:0000256" key="11">
    <source>
        <dbReference type="ARBA" id="ARBA00035100"/>
    </source>
</evidence>
<dbReference type="InterPro" id="IPR002545">
    <property type="entry name" value="CheW-lke_dom"/>
</dbReference>
<dbReference type="InterPro" id="IPR036641">
    <property type="entry name" value="HPT_dom_sf"/>
</dbReference>
<dbReference type="GO" id="GO:0005737">
    <property type="term" value="C:cytoplasm"/>
    <property type="evidence" value="ECO:0007669"/>
    <property type="project" value="InterPro"/>
</dbReference>
<keyword evidence="7" id="KW-0547">Nucleotide-binding</keyword>
<dbReference type="SMART" id="SM01231">
    <property type="entry name" value="H-kinase_dim"/>
    <property type="match status" value="1"/>
</dbReference>
<dbReference type="InterPro" id="IPR037006">
    <property type="entry name" value="CheA-like_homodim_sf"/>
</dbReference>
<dbReference type="InterPro" id="IPR003594">
    <property type="entry name" value="HATPase_dom"/>
</dbReference>
<evidence type="ECO:0000256" key="4">
    <source>
        <dbReference type="ARBA" id="ARBA00022500"/>
    </source>
</evidence>
<keyword evidence="10" id="KW-0902">Two-component regulatory system</keyword>
<dbReference type="FunFam" id="3.30.565.10:FF:000016">
    <property type="entry name" value="Chemotaxis protein CheA, putative"/>
    <property type="match status" value="1"/>
</dbReference>
<reference evidence="17 18" key="1">
    <citation type="submission" date="2019-03" db="EMBL/GenBank/DDBJ databases">
        <title>Genomic Encyclopedia of Archaeal and Bacterial Type Strains, Phase II (KMG-II): from individual species to whole genera.</title>
        <authorList>
            <person name="Goeker M."/>
        </authorList>
    </citation>
    <scope>NUCLEOTIDE SEQUENCE [LARGE SCALE GENOMIC DNA]</scope>
    <source>
        <strain evidence="17 18">DSM 26433</strain>
    </source>
</reference>
<dbReference type="EMBL" id="SMGR01000001">
    <property type="protein sequence ID" value="TCL08242.1"/>
    <property type="molecule type" value="Genomic_DNA"/>
</dbReference>
<evidence type="ECO:0000256" key="12">
    <source>
        <dbReference type="PROSITE-ProRule" id="PRU00110"/>
    </source>
</evidence>
<dbReference type="Gene3D" id="2.30.30.40">
    <property type="entry name" value="SH3 Domains"/>
    <property type="match status" value="1"/>
</dbReference>
<evidence type="ECO:0000259" key="14">
    <source>
        <dbReference type="PROSITE" id="PS50109"/>
    </source>
</evidence>